<feature type="compositionally biased region" description="Polar residues" evidence="1">
    <location>
        <begin position="128"/>
        <end position="143"/>
    </location>
</feature>
<sequence>MPSHLPRMWSILVLPSEPGGLTDPIRGPVDRNTINHDAHHIYPGLGLSLTLCLPQWSPDGAVRRKKGESSIASDVSIGLSLLFPFSFVLVRSPGVYRTHSIRTLYTASWPTPPTLVVTRHTIEFNPYSLTGPSVPNTRDQTSEPGRLSA</sequence>
<dbReference type="AlphaFoldDB" id="A0A319D1Q2"/>
<evidence type="ECO:0000256" key="1">
    <source>
        <dbReference type="SAM" id="MobiDB-lite"/>
    </source>
</evidence>
<accession>A0A319D1Q2</accession>
<dbReference type="Proteomes" id="UP000247810">
    <property type="component" value="Unassembled WGS sequence"/>
</dbReference>
<proteinExistence type="predicted"/>
<gene>
    <name evidence="2" type="ORF">BO71DRAFT_56698</name>
</gene>
<organism evidence="2 3">
    <name type="scientific">Aspergillus ellipticus CBS 707.79</name>
    <dbReference type="NCBI Taxonomy" id="1448320"/>
    <lineage>
        <taxon>Eukaryota</taxon>
        <taxon>Fungi</taxon>
        <taxon>Dikarya</taxon>
        <taxon>Ascomycota</taxon>
        <taxon>Pezizomycotina</taxon>
        <taxon>Eurotiomycetes</taxon>
        <taxon>Eurotiomycetidae</taxon>
        <taxon>Eurotiales</taxon>
        <taxon>Aspergillaceae</taxon>
        <taxon>Aspergillus</taxon>
        <taxon>Aspergillus subgen. Circumdati</taxon>
    </lineage>
</organism>
<evidence type="ECO:0000313" key="3">
    <source>
        <dbReference type="Proteomes" id="UP000247810"/>
    </source>
</evidence>
<protein>
    <submittedName>
        <fullName evidence="2">Uncharacterized protein</fullName>
    </submittedName>
</protein>
<name>A0A319D1Q2_9EURO</name>
<reference evidence="2 3" key="1">
    <citation type="submission" date="2018-02" db="EMBL/GenBank/DDBJ databases">
        <title>The genomes of Aspergillus section Nigri reveals drivers in fungal speciation.</title>
        <authorList>
            <consortium name="DOE Joint Genome Institute"/>
            <person name="Vesth T.C."/>
            <person name="Nybo J."/>
            <person name="Theobald S."/>
            <person name="Brandl J."/>
            <person name="Frisvad J.C."/>
            <person name="Nielsen K.F."/>
            <person name="Lyhne E.K."/>
            <person name="Kogle M.E."/>
            <person name="Kuo A."/>
            <person name="Riley R."/>
            <person name="Clum A."/>
            <person name="Nolan M."/>
            <person name="Lipzen A."/>
            <person name="Salamov A."/>
            <person name="Henrissat B."/>
            <person name="Wiebenga A."/>
            <person name="De vries R.P."/>
            <person name="Grigoriev I.V."/>
            <person name="Mortensen U.H."/>
            <person name="Andersen M.R."/>
            <person name="Baker S.E."/>
        </authorList>
    </citation>
    <scope>NUCLEOTIDE SEQUENCE [LARGE SCALE GENOMIC DNA]</scope>
    <source>
        <strain evidence="2 3">CBS 707.79</strain>
    </source>
</reference>
<feature type="region of interest" description="Disordered" evidence="1">
    <location>
        <begin position="128"/>
        <end position="149"/>
    </location>
</feature>
<dbReference type="EMBL" id="KZ825955">
    <property type="protein sequence ID" value="PYH91120.1"/>
    <property type="molecule type" value="Genomic_DNA"/>
</dbReference>
<dbReference type="VEuPathDB" id="FungiDB:BO71DRAFT_56698"/>
<evidence type="ECO:0000313" key="2">
    <source>
        <dbReference type="EMBL" id="PYH91120.1"/>
    </source>
</evidence>
<keyword evidence="3" id="KW-1185">Reference proteome</keyword>